<name>A0A2T5MJH1_9GAMM</name>
<accession>A0A2T5MJH1</accession>
<feature type="domain" description="Type II secretion system protein GspF" evidence="7">
    <location>
        <begin position="139"/>
        <end position="265"/>
    </location>
</feature>
<dbReference type="Pfam" id="PF00482">
    <property type="entry name" value="T2SSF"/>
    <property type="match status" value="1"/>
</dbReference>
<evidence type="ECO:0000256" key="2">
    <source>
        <dbReference type="ARBA" id="ARBA00022475"/>
    </source>
</evidence>
<dbReference type="PANTHER" id="PTHR35007">
    <property type="entry name" value="INTEGRAL MEMBRANE PROTEIN-RELATED"/>
    <property type="match status" value="1"/>
</dbReference>
<evidence type="ECO:0000256" key="6">
    <source>
        <dbReference type="SAM" id="Phobius"/>
    </source>
</evidence>
<dbReference type="RefSeq" id="WP_107938434.1">
    <property type="nucleotide sequence ID" value="NZ_QANS01000001.1"/>
</dbReference>
<evidence type="ECO:0000313" key="8">
    <source>
        <dbReference type="EMBL" id="PTU32727.1"/>
    </source>
</evidence>
<protein>
    <recommendedName>
        <fullName evidence="7">Type II secretion system protein GspF domain-containing protein</fullName>
    </recommendedName>
</protein>
<evidence type="ECO:0000256" key="3">
    <source>
        <dbReference type="ARBA" id="ARBA00022692"/>
    </source>
</evidence>
<organism evidence="8 9">
    <name type="scientific">Stenotrophobium rhamnosiphilum</name>
    <dbReference type="NCBI Taxonomy" id="2029166"/>
    <lineage>
        <taxon>Bacteria</taxon>
        <taxon>Pseudomonadati</taxon>
        <taxon>Pseudomonadota</taxon>
        <taxon>Gammaproteobacteria</taxon>
        <taxon>Nevskiales</taxon>
        <taxon>Nevskiaceae</taxon>
        <taxon>Stenotrophobium</taxon>
    </lineage>
</organism>
<dbReference type="EMBL" id="QANS01000001">
    <property type="protein sequence ID" value="PTU32727.1"/>
    <property type="molecule type" value="Genomic_DNA"/>
</dbReference>
<keyword evidence="5 6" id="KW-0472">Membrane</keyword>
<dbReference type="PANTHER" id="PTHR35007:SF1">
    <property type="entry name" value="PILUS ASSEMBLY PROTEIN"/>
    <property type="match status" value="1"/>
</dbReference>
<evidence type="ECO:0000256" key="1">
    <source>
        <dbReference type="ARBA" id="ARBA00004651"/>
    </source>
</evidence>
<keyword evidence="9" id="KW-1185">Reference proteome</keyword>
<dbReference type="InterPro" id="IPR018076">
    <property type="entry name" value="T2SS_GspF_dom"/>
</dbReference>
<evidence type="ECO:0000256" key="5">
    <source>
        <dbReference type="ARBA" id="ARBA00023136"/>
    </source>
</evidence>
<comment type="subcellular location">
    <subcellularLocation>
        <location evidence="1">Cell membrane</location>
        <topology evidence="1">Multi-pass membrane protein</topology>
    </subcellularLocation>
</comment>
<dbReference type="Proteomes" id="UP000244248">
    <property type="component" value="Unassembled WGS sequence"/>
</dbReference>
<gene>
    <name evidence="8" type="ORF">CJD38_00960</name>
</gene>
<feature type="transmembrane region" description="Helical" evidence="6">
    <location>
        <begin position="284"/>
        <end position="303"/>
    </location>
</feature>
<dbReference type="AlphaFoldDB" id="A0A2T5MJH1"/>
<dbReference type="GO" id="GO:0005886">
    <property type="term" value="C:plasma membrane"/>
    <property type="evidence" value="ECO:0007669"/>
    <property type="project" value="UniProtKB-SubCell"/>
</dbReference>
<evidence type="ECO:0000256" key="4">
    <source>
        <dbReference type="ARBA" id="ARBA00022989"/>
    </source>
</evidence>
<evidence type="ECO:0000259" key="7">
    <source>
        <dbReference type="Pfam" id="PF00482"/>
    </source>
</evidence>
<reference evidence="8 9" key="1">
    <citation type="submission" date="2018-04" db="EMBL/GenBank/DDBJ databases">
        <title>Novel species isolated from glacier.</title>
        <authorList>
            <person name="Liu Q."/>
            <person name="Xin Y.-H."/>
        </authorList>
    </citation>
    <scope>NUCLEOTIDE SEQUENCE [LARGE SCALE GENOMIC DNA]</scope>
    <source>
        <strain evidence="8 9">GT1R17</strain>
    </source>
</reference>
<keyword evidence="4 6" id="KW-1133">Transmembrane helix</keyword>
<feature type="transmembrane region" description="Helical" evidence="6">
    <location>
        <begin position="96"/>
        <end position="121"/>
    </location>
</feature>
<proteinExistence type="predicted"/>
<keyword evidence="2" id="KW-1003">Cell membrane</keyword>
<evidence type="ECO:0000313" key="9">
    <source>
        <dbReference type="Proteomes" id="UP000244248"/>
    </source>
</evidence>
<comment type="caution">
    <text evidence="8">The sequence shown here is derived from an EMBL/GenBank/DDBJ whole genome shotgun (WGS) entry which is preliminary data.</text>
</comment>
<keyword evidence="3 6" id="KW-0812">Transmembrane</keyword>
<sequence>MIFAVLLFLVSLLLVGAAIVITLRSSGDDKKTDALLRIRALGGDEVADLASPEADDNKIKNPILRWTCHILWRSGSEVEIETVQKILIGLGISIPLVLLIFGTFTGAFIIGVVLIVGFISLTRQAAARRRKIVGQLPDFLESTIRVLAAGNTLEESMASAARESAEPLRTLFLSISRQVRLGAPIENVLMETGRIHKLRDIRVMALAASVNRKYGGSLKNILRSLVQAIRSRDAAARELRALTAETRFSAIILSTIPVALTLYIMLINRGYYVNMWADSSGRTLLIVSVLLQLTGIIVIWRMMRSTEDAE</sequence>
<dbReference type="OrthoDB" id="597333at2"/>
<feature type="transmembrane region" description="Helical" evidence="6">
    <location>
        <begin position="250"/>
        <end position="272"/>
    </location>
</feature>